<dbReference type="Gene3D" id="3.30.420.10">
    <property type="entry name" value="Ribonuclease H-like superfamily/Ribonuclease H"/>
    <property type="match status" value="1"/>
</dbReference>
<evidence type="ECO:0000259" key="2">
    <source>
        <dbReference type="SMART" id="SM00382"/>
    </source>
</evidence>
<dbReference type="Gene3D" id="2.30.30.940">
    <property type="match status" value="1"/>
</dbReference>
<dbReference type="GO" id="GO:0003676">
    <property type="term" value="F:nucleic acid binding"/>
    <property type="evidence" value="ECO:0007669"/>
    <property type="project" value="InterPro"/>
</dbReference>
<reference evidence="3 4" key="1">
    <citation type="submission" date="2019-05" db="EMBL/GenBank/DDBJ databases">
        <title>Nesterenkonia sp. GY239, isolated from the Southern Atlantic Ocean.</title>
        <authorList>
            <person name="Zhang G."/>
        </authorList>
    </citation>
    <scope>NUCLEOTIDE SEQUENCE [LARGE SCALE GENOMIC DNA]</scope>
    <source>
        <strain evidence="3 4">GY239</strain>
    </source>
</reference>
<dbReference type="SUPFAM" id="SSF53098">
    <property type="entry name" value="Ribonuclease H-like"/>
    <property type="match status" value="1"/>
</dbReference>
<dbReference type="PANTHER" id="PTHR47642">
    <property type="entry name" value="ATP-DEPENDENT DNA HELICASE"/>
    <property type="match status" value="1"/>
</dbReference>
<evidence type="ECO:0000256" key="1">
    <source>
        <dbReference type="SAM" id="MobiDB-lite"/>
    </source>
</evidence>
<dbReference type="InterPro" id="IPR036420">
    <property type="entry name" value="BRCT_dom_sf"/>
</dbReference>
<dbReference type="GO" id="GO:0000723">
    <property type="term" value="P:telomere maintenance"/>
    <property type="evidence" value="ECO:0007669"/>
    <property type="project" value="InterPro"/>
</dbReference>
<dbReference type="CDD" id="cd18809">
    <property type="entry name" value="SF1_C_RecD"/>
    <property type="match status" value="1"/>
</dbReference>
<dbReference type="EMBL" id="VAWA01000022">
    <property type="protein sequence ID" value="TLP71956.1"/>
    <property type="molecule type" value="Genomic_DNA"/>
</dbReference>
<dbReference type="AlphaFoldDB" id="A0A5R9A2B7"/>
<dbReference type="GO" id="GO:0006281">
    <property type="term" value="P:DNA repair"/>
    <property type="evidence" value="ECO:0007669"/>
    <property type="project" value="InterPro"/>
</dbReference>
<feature type="domain" description="AAA+ ATPase" evidence="2">
    <location>
        <begin position="20"/>
        <end position="222"/>
    </location>
</feature>
<evidence type="ECO:0000313" key="4">
    <source>
        <dbReference type="Proteomes" id="UP000306544"/>
    </source>
</evidence>
<feature type="region of interest" description="Disordered" evidence="1">
    <location>
        <begin position="572"/>
        <end position="591"/>
    </location>
</feature>
<dbReference type="SMART" id="SM00382">
    <property type="entry name" value="AAA"/>
    <property type="match status" value="1"/>
</dbReference>
<dbReference type="InterPro" id="IPR010285">
    <property type="entry name" value="DNA_helicase_pif1-like_DEAD"/>
</dbReference>
<organism evidence="3 4">
    <name type="scientific">Nesterenkonia sphaerica</name>
    <dbReference type="NCBI Taxonomy" id="1804988"/>
    <lineage>
        <taxon>Bacteria</taxon>
        <taxon>Bacillati</taxon>
        <taxon>Actinomycetota</taxon>
        <taxon>Actinomycetes</taxon>
        <taxon>Micrococcales</taxon>
        <taxon>Micrococcaceae</taxon>
        <taxon>Nesterenkonia</taxon>
    </lineage>
</organism>
<dbReference type="Gene3D" id="3.40.50.10190">
    <property type="entry name" value="BRCT domain"/>
    <property type="match status" value="1"/>
</dbReference>
<keyword evidence="4" id="KW-1185">Reference proteome</keyword>
<gene>
    <name evidence="3" type="ORF">FEF27_11855</name>
</gene>
<dbReference type="InterPro" id="IPR012337">
    <property type="entry name" value="RNaseH-like_sf"/>
</dbReference>
<dbReference type="InterPro" id="IPR036397">
    <property type="entry name" value="RNaseH_sf"/>
</dbReference>
<dbReference type="GO" id="GO:0003678">
    <property type="term" value="F:DNA helicase activity"/>
    <property type="evidence" value="ECO:0007669"/>
    <property type="project" value="InterPro"/>
</dbReference>
<dbReference type="InterPro" id="IPR003593">
    <property type="entry name" value="AAA+_ATPase"/>
</dbReference>
<dbReference type="InterPro" id="IPR051055">
    <property type="entry name" value="PIF1_helicase"/>
</dbReference>
<name>A0A5R9A2B7_9MICC</name>
<dbReference type="RefSeq" id="WP_138171104.1">
    <property type="nucleotide sequence ID" value="NZ_VAWA01000022.1"/>
</dbReference>
<comment type="caution">
    <text evidence="3">The sequence shown here is derived from an EMBL/GenBank/DDBJ whole genome shotgun (WGS) entry which is preliminary data.</text>
</comment>
<accession>A0A5R9A2B7</accession>
<dbReference type="SUPFAM" id="SSF52540">
    <property type="entry name" value="P-loop containing nucleoside triphosphate hydrolases"/>
    <property type="match status" value="2"/>
</dbReference>
<dbReference type="Pfam" id="PF05970">
    <property type="entry name" value="PIF1"/>
    <property type="match status" value="1"/>
</dbReference>
<dbReference type="Gene3D" id="3.40.50.300">
    <property type="entry name" value="P-loop containing nucleotide triphosphate hydrolases"/>
    <property type="match status" value="2"/>
</dbReference>
<evidence type="ECO:0000313" key="3">
    <source>
        <dbReference type="EMBL" id="TLP71956.1"/>
    </source>
</evidence>
<dbReference type="InterPro" id="IPR027417">
    <property type="entry name" value="P-loop_NTPase"/>
</dbReference>
<dbReference type="Proteomes" id="UP000306544">
    <property type="component" value="Unassembled WGS sequence"/>
</dbReference>
<protein>
    <submittedName>
        <fullName evidence="3">AAA family ATPase</fullName>
    </submittedName>
</protein>
<sequence length="791" mass="86038">MSRQIILTEEFAQALKLLHGGQNLFLTGKAGTGKSTLIRRFMAETDRNVIVTAPTGIAALNVEGYTIHRLFSLHPSTTLADIRHGRYYPGRFAETLRTLQTLIIDEASMVRADLFDQLVAALERFGPRPGRAYGGVQLVLVGDLLQLPPVVPEYEQQVFETTYSTPYFFSAAQYREQDVPTVALTHVFRQQGDPRLTSLLNAAREGVLLHSAREELNTRVDPEFEPPEGEFWLTLATTNRIAHARNRQRLDKLDAAEHRSIAQLTGETEGFEPPTASELVFKVGAQVMLLNNDPADRWVNGTLGQISRVGTTADGEVSVQVQLRDGQTVTVTPHRWEITQPLPDGEGVSHRVVGSFTQLPFKLAWAITIHKSQGQTLDRLVVDLRGGTFAPGQLYVALSRATSLEGLVLSRPVLPKDMKTDRRILKFLRRTTAPDAEHRYCAVEVLTVGNEGTRDRPRPVEIAVAFEDGTAISTLVNPQRDLADARAAYGISAADVLLAPSLAEAWSLISHAVAGCTPVGAGIERTLGLIDFELKRLGQVVPMAFGMEVAGAGTRGHKSALDAARAALASFDPHPAPTSSAAPFEEPDTEQDGIGYLLTRDAGTPTPSFDHLPGLAALLEISRDVGAMLQGDAAGADCPDSADARQGENEWHQAARPLLADQLRTAVERVPVPAELAQRIREVEQLLGEPILPESDGDEAELLLDKVLASGARVCFTGTTIGPDGREWSREDMHALAEQRGLAPVKNVSKTRCDVLVVAEFGTQSRKAQNAQQWGKPVIEATDFFAWAGLN</sequence>
<proteinExistence type="predicted"/>
<dbReference type="OrthoDB" id="9763659at2"/>